<protein>
    <submittedName>
        <fullName evidence="7">MRG-like chromatin modification protein</fullName>
    </submittedName>
</protein>
<evidence type="ECO:0000313" key="7">
    <source>
        <dbReference type="EMBL" id="TBU02538.1"/>
    </source>
</evidence>
<dbReference type="GO" id="GO:0006325">
    <property type="term" value="P:chromatin organization"/>
    <property type="evidence" value="ECO:0007669"/>
    <property type="project" value="UniProtKB-KW"/>
</dbReference>
<name>A0A4Q9L4S1_9MICR</name>
<dbReference type="InterPro" id="IPR038217">
    <property type="entry name" value="MRG_C_sf"/>
</dbReference>
<dbReference type="PANTHER" id="PTHR10880:SF15">
    <property type="entry name" value="MSL COMPLEX SUBUNIT 3"/>
    <property type="match status" value="1"/>
</dbReference>
<dbReference type="InterPro" id="IPR008676">
    <property type="entry name" value="MRG"/>
</dbReference>
<proteinExistence type="predicted"/>
<evidence type="ECO:0000259" key="6">
    <source>
        <dbReference type="Pfam" id="PF05712"/>
    </source>
</evidence>
<evidence type="ECO:0000313" key="8">
    <source>
        <dbReference type="Proteomes" id="UP000292362"/>
    </source>
</evidence>
<dbReference type="PANTHER" id="PTHR10880">
    <property type="entry name" value="MORTALITY FACTOR 4-LIKE PROTEIN"/>
    <property type="match status" value="1"/>
</dbReference>
<evidence type="ECO:0000256" key="4">
    <source>
        <dbReference type="ARBA" id="ARBA00023163"/>
    </source>
</evidence>
<keyword evidence="4" id="KW-0804">Transcription</keyword>
<comment type="caution">
    <text evidence="7">The sequence shown here is derived from an EMBL/GenBank/DDBJ whole genome shotgun (WGS) entry which is preliminary data.</text>
</comment>
<keyword evidence="5" id="KW-0539">Nucleus</keyword>
<evidence type="ECO:0000256" key="5">
    <source>
        <dbReference type="ARBA" id="ARBA00023242"/>
    </source>
</evidence>
<evidence type="ECO:0000256" key="1">
    <source>
        <dbReference type="ARBA" id="ARBA00004123"/>
    </source>
</evidence>
<organism evidence="7 8">
    <name type="scientific">Hamiltosporidium tvaerminnensis</name>
    <dbReference type="NCBI Taxonomy" id="1176355"/>
    <lineage>
        <taxon>Eukaryota</taxon>
        <taxon>Fungi</taxon>
        <taxon>Fungi incertae sedis</taxon>
        <taxon>Microsporidia</taxon>
        <taxon>Dubosqiidae</taxon>
        <taxon>Hamiltosporidium</taxon>
    </lineage>
</organism>
<dbReference type="Pfam" id="PF05712">
    <property type="entry name" value="MRG"/>
    <property type="match status" value="1"/>
</dbReference>
<evidence type="ECO:0000256" key="3">
    <source>
        <dbReference type="ARBA" id="ARBA00023015"/>
    </source>
</evidence>
<keyword evidence="2" id="KW-0156">Chromatin regulator</keyword>
<dbReference type="GO" id="GO:0006355">
    <property type="term" value="P:regulation of DNA-templated transcription"/>
    <property type="evidence" value="ECO:0007669"/>
    <property type="project" value="InterPro"/>
</dbReference>
<dbReference type="GO" id="GO:0032221">
    <property type="term" value="C:Rpd3S complex"/>
    <property type="evidence" value="ECO:0007669"/>
    <property type="project" value="TreeGrafter"/>
</dbReference>
<sequence length="250" mass="30179">MKVKQQVETQQKKIYINNYIITKSRDEWIEGRIIKIIEVPKPSEEKPDMNIKKYIIYSLRHNIICEEEIPEHSIHRSSIENYKKFKLFPLRAYVEDIHIPVDLFEILKNDYKSVKDKKMIVLPSKFPISKILKEFSKFIVANKPSISEDEILEVVKGFTWYFDKLINPFILYECEIEQYIQYFEKEKNVNLPSNCYGPEHLLRMIFAIQKFLVKDCMDYETQDVIFEYSVYLCDFLNIFLKKYFQEKNYG</sequence>
<dbReference type="AlphaFoldDB" id="A0A4Q9L4S1"/>
<evidence type="ECO:0000256" key="2">
    <source>
        <dbReference type="ARBA" id="ARBA00022853"/>
    </source>
</evidence>
<feature type="domain" description="MRG" evidence="6">
    <location>
        <begin position="95"/>
        <end position="249"/>
    </location>
</feature>
<dbReference type="Gene3D" id="1.10.274.30">
    <property type="entry name" value="MRG domain"/>
    <property type="match status" value="1"/>
</dbReference>
<gene>
    <name evidence="7" type="ORF">CWI37_0459p0030</name>
</gene>
<dbReference type="GO" id="GO:0035267">
    <property type="term" value="C:NuA4 histone acetyltransferase complex"/>
    <property type="evidence" value="ECO:0007669"/>
    <property type="project" value="TreeGrafter"/>
</dbReference>
<dbReference type="EMBL" id="PITJ01000459">
    <property type="protein sequence ID" value="TBU02538.1"/>
    <property type="molecule type" value="Genomic_DNA"/>
</dbReference>
<keyword evidence="3" id="KW-0805">Transcription regulation</keyword>
<comment type="subcellular location">
    <subcellularLocation>
        <location evidence="1">Nucleus</location>
    </subcellularLocation>
</comment>
<dbReference type="InterPro" id="IPR026541">
    <property type="entry name" value="MRG_dom"/>
</dbReference>
<dbReference type="Proteomes" id="UP000292362">
    <property type="component" value="Unassembled WGS sequence"/>
</dbReference>
<dbReference type="VEuPathDB" id="MicrosporidiaDB:CWI37_0459p0030"/>
<accession>A0A4Q9L4S1</accession>
<dbReference type="PROSITE" id="PS51640">
    <property type="entry name" value="MRG"/>
    <property type="match status" value="1"/>
</dbReference>
<reference evidence="7 8" key="1">
    <citation type="submission" date="2017-12" db="EMBL/GenBank/DDBJ databases">
        <authorList>
            <person name="Pombert J.-F."/>
            <person name="Haag K.L."/>
            <person name="Ebert D."/>
        </authorList>
    </citation>
    <scope>NUCLEOTIDE SEQUENCE [LARGE SCALE GENOMIC DNA]</scope>
    <source>
        <strain evidence="7">FI-OER-3-3</strain>
    </source>
</reference>